<dbReference type="InterPro" id="IPR011991">
    <property type="entry name" value="ArsR-like_HTH"/>
</dbReference>
<dbReference type="Proteomes" id="UP000002377">
    <property type="component" value="Chromosome"/>
</dbReference>
<dbReference type="Gene3D" id="1.10.10.10">
    <property type="entry name" value="Winged helix-like DNA-binding domain superfamily/Winged helix DNA-binding domain"/>
    <property type="match status" value="1"/>
</dbReference>
<dbReference type="InterPro" id="IPR036388">
    <property type="entry name" value="WH-like_DNA-bd_sf"/>
</dbReference>
<dbReference type="NCBIfam" id="NF033788">
    <property type="entry name" value="HTH_metalloreg"/>
    <property type="match status" value="1"/>
</dbReference>
<dbReference type="GO" id="GO:0003677">
    <property type="term" value="F:DNA binding"/>
    <property type="evidence" value="ECO:0007669"/>
    <property type="project" value="UniProtKB-KW"/>
</dbReference>
<evidence type="ECO:0000256" key="2">
    <source>
        <dbReference type="ARBA" id="ARBA00023125"/>
    </source>
</evidence>
<sequence>MDERLCSMEAEFFKALAHPTRVRILKLLRDGEKCVCEFTEDLDIEQSNMSQHLGILRKQNIVRSRKEGLKVIYSVVYPQIFEIIDLVEDIIISQVNETLNLLNKRPKRKGGE</sequence>
<accession>D5XB12</accession>
<name>D5XB12_THEPJ</name>
<dbReference type="HOGENOM" id="CLU_097806_6_1_9"/>
<dbReference type="PANTHER" id="PTHR43132:SF2">
    <property type="entry name" value="ARSENICAL RESISTANCE OPERON REPRESSOR ARSR-RELATED"/>
    <property type="match status" value="1"/>
</dbReference>
<evidence type="ECO:0000313" key="5">
    <source>
        <dbReference type="EMBL" id="ADG81332.1"/>
    </source>
</evidence>
<dbReference type="KEGG" id="tjr:TherJR_0450"/>
<evidence type="ECO:0000259" key="4">
    <source>
        <dbReference type="PROSITE" id="PS50987"/>
    </source>
</evidence>
<reference evidence="5 6" key="1">
    <citation type="submission" date="2010-05" db="EMBL/GenBank/DDBJ databases">
        <title>Complete sequence of Thermincola sp. JR.</title>
        <authorList>
            <consortium name="US DOE Joint Genome Institute"/>
            <person name="Lucas S."/>
            <person name="Copeland A."/>
            <person name="Lapidus A."/>
            <person name="Cheng J.-F."/>
            <person name="Bruce D."/>
            <person name="Goodwin L."/>
            <person name="Pitluck S."/>
            <person name="Chertkov O."/>
            <person name="Detter J.C."/>
            <person name="Han C."/>
            <person name="Tapia R."/>
            <person name="Land M."/>
            <person name="Hauser L."/>
            <person name="Kyrpides N."/>
            <person name="Mikhailova N."/>
            <person name="Hazen T.C."/>
            <person name="Woyke T."/>
        </authorList>
    </citation>
    <scope>NUCLEOTIDE SEQUENCE [LARGE SCALE GENOMIC DNA]</scope>
    <source>
        <strain evidence="5 6">JR</strain>
    </source>
</reference>
<dbReference type="OrthoDB" id="9798835at2"/>
<dbReference type="PROSITE" id="PS50987">
    <property type="entry name" value="HTH_ARSR_2"/>
    <property type="match status" value="1"/>
</dbReference>
<dbReference type="PANTHER" id="PTHR43132">
    <property type="entry name" value="ARSENICAL RESISTANCE OPERON REPRESSOR ARSR-RELATED"/>
    <property type="match status" value="1"/>
</dbReference>
<dbReference type="AlphaFoldDB" id="D5XB12"/>
<keyword evidence="6" id="KW-1185">Reference proteome</keyword>
<keyword evidence="1" id="KW-0805">Transcription regulation</keyword>
<proteinExistence type="predicted"/>
<feature type="domain" description="HTH arsR-type" evidence="4">
    <location>
        <begin position="1"/>
        <end position="95"/>
    </location>
</feature>
<protein>
    <submittedName>
        <fullName evidence="5">Transcriptional regulator, ArsR family</fullName>
    </submittedName>
</protein>
<keyword evidence="3" id="KW-0804">Transcription</keyword>
<organism evidence="5 6">
    <name type="scientific">Thermincola potens (strain JR)</name>
    <dbReference type="NCBI Taxonomy" id="635013"/>
    <lineage>
        <taxon>Bacteria</taxon>
        <taxon>Bacillati</taxon>
        <taxon>Bacillota</taxon>
        <taxon>Clostridia</taxon>
        <taxon>Eubacteriales</taxon>
        <taxon>Thermincolaceae</taxon>
        <taxon>Thermincola</taxon>
    </lineage>
</organism>
<dbReference type="InterPro" id="IPR036390">
    <property type="entry name" value="WH_DNA-bd_sf"/>
</dbReference>
<dbReference type="RefSeq" id="WP_013119355.1">
    <property type="nucleotide sequence ID" value="NC_014152.1"/>
</dbReference>
<dbReference type="Pfam" id="PF01022">
    <property type="entry name" value="HTH_5"/>
    <property type="match status" value="1"/>
</dbReference>
<evidence type="ECO:0000256" key="1">
    <source>
        <dbReference type="ARBA" id="ARBA00023015"/>
    </source>
</evidence>
<dbReference type="eggNOG" id="COG0640">
    <property type="taxonomic scope" value="Bacteria"/>
</dbReference>
<dbReference type="SMART" id="SM00418">
    <property type="entry name" value="HTH_ARSR"/>
    <property type="match status" value="1"/>
</dbReference>
<gene>
    <name evidence="5" type="ordered locus">TherJR_0450</name>
</gene>
<dbReference type="GO" id="GO:0003700">
    <property type="term" value="F:DNA-binding transcription factor activity"/>
    <property type="evidence" value="ECO:0007669"/>
    <property type="project" value="InterPro"/>
</dbReference>
<dbReference type="SUPFAM" id="SSF46785">
    <property type="entry name" value="Winged helix' DNA-binding domain"/>
    <property type="match status" value="1"/>
</dbReference>
<evidence type="ECO:0000256" key="3">
    <source>
        <dbReference type="ARBA" id="ARBA00023163"/>
    </source>
</evidence>
<dbReference type="EMBL" id="CP002028">
    <property type="protein sequence ID" value="ADG81332.1"/>
    <property type="molecule type" value="Genomic_DNA"/>
</dbReference>
<dbReference type="InterPro" id="IPR051011">
    <property type="entry name" value="Metal_resp_trans_reg"/>
</dbReference>
<keyword evidence="2" id="KW-0238">DNA-binding</keyword>
<dbReference type="STRING" id="635013.TherJR_0450"/>
<evidence type="ECO:0000313" key="6">
    <source>
        <dbReference type="Proteomes" id="UP000002377"/>
    </source>
</evidence>
<dbReference type="InterPro" id="IPR001845">
    <property type="entry name" value="HTH_ArsR_DNA-bd_dom"/>
</dbReference>
<dbReference type="PRINTS" id="PR00778">
    <property type="entry name" value="HTHARSR"/>
</dbReference>
<dbReference type="CDD" id="cd00090">
    <property type="entry name" value="HTH_ARSR"/>
    <property type="match status" value="1"/>
</dbReference>